<keyword evidence="2" id="KW-0328">Glycosyltransferase</keyword>
<dbReference type="InterPro" id="IPR001173">
    <property type="entry name" value="Glyco_trans_2-like"/>
</dbReference>
<proteinExistence type="predicted"/>
<dbReference type="PANTHER" id="PTHR43685">
    <property type="entry name" value="GLYCOSYLTRANSFERASE"/>
    <property type="match status" value="1"/>
</dbReference>
<name>A0A5E6MEY6_9BACT</name>
<reference evidence="2 3" key="1">
    <citation type="submission" date="2019-09" db="EMBL/GenBank/DDBJ databases">
        <authorList>
            <person name="Cremers G."/>
        </authorList>
    </citation>
    <scope>NUCLEOTIDE SEQUENCE [LARGE SCALE GENOMIC DNA]</scope>
    <source>
        <strain evidence="2">4A</strain>
    </source>
</reference>
<keyword evidence="2" id="KW-0808">Transferase</keyword>
<dbReference type="EMBL" id="CABFVA020000098">
    <property type="protein sequence ID" value="VVM07536.1"/>
    <property type="molecule type" value="Genomic_DNA"/>
</dbReference>
<dbReference type="Pfam" id="PF00535">
    <property type="entry name" value="Glycos_transf_2"/>
    <property type="match status" value="1"/>
</dbReference>
<evidence type="ECO:0000313" key="2">
    <source>
        <dbReference type="EMBL" id="VVM07536.1"/>
    </source>
</evidence>
<dbReference type="RefSeq" id="WP_142660620.1">
    <property type="nucleotide sequence ID" value="NZ_CABFVA020000098.1"/>
</dbReference>
<protein>
    <submittedName>
        <fullName evidence="2">Glycosyltransferase EpsH</fullName>
        <ecNumber evidence="2">2.4.-.-</ecNumber>
    </submittedName>
</protein>
<evidence type="ECO:0000313" key="3">
    <source>
        <dbReference type="Proteomes" id="UP000334923"/>
    </source>
</evidence>
<feature type="domain" description="Glycosyltransferase 2-like" evidence="1">
    <location>
        <begin position="10"/>
        <end position="132"/>
    </location>
</feature>
<dbReference type="Gene3D" id="3.90.550.10">
    <property type="entry name" value="Spore Coat Polysaccharide Biosynthesis Protein SpsA, Chain A"/>
    <property type="match status" value="1"/>
</dbReference>
<organism evidence="2 3">
    <name type="scientific">Methylacidimicrobium tartarophylax</name>
    <dbReference type="NCBI Taxonomy" id="1041768"/>
    <lineage>
        <taxon>Bacteria</taxon>
        <taxon>Pseudomonadati</taxon>
        <taxon>Verrucomicrobiota</taxon>
        <taxon>Methylacidimicrobium</taxon>
    </lineage>
</organism>
<evidence type="ECO:0000259" key="1">
    <source>
        <dbReference type="Pfam" id="PF00535"/>
    </source>
</evidence>
<accession>A0A5E6MEY6</accession>
<dbReference type="InterPro" id="IPR029044">
    <property type="entry name" value="Nucleotide-diphossugar_trans"/>
</dbReference>
<dbReference type="CDD" id="cd00761">
    <property type="entry name" value="Glyco_tranf_GTA_type"/>
    <property type="match status" value="1"/>
</dbReference>
<dbReference type="PANTHER" id="PTHR43685:SF11">
    <property type="entry name" value="GLYCOSYLTRANSFERASE TAGX-RELATED"/>
    <property type="match status" value="1"/>
</dbReference>
<keyword evidence="3" id="KW-1185">Reference proteome</keyword>
<dbReference type="Proteomes" id="UP000334923">
    <property type="component" value="Unassembled WGS sequence"/>
</dbReference>
<dbReference type="SUPFAM" id="SSF53448">
    <property type="entry name" value="Nucleotide-diphospho-sugar transferases"/>
    <property type="match status" value="1"/>
</dbReference>
<dbReference type="OrthoDB" id="174925at2"/>
<dbReference type="GO" id="GO:0016757">
    <property type="term" value="F:glycosyltransferase activity"/>
    <property type="evidence" value="ECO:0007669"/>
    <property type="project" value="UniProtKB-KW"/>
</dbReference>
<dbReference type="InterPro" id="IPR050834">
    <property type="entry name" value="Glycosyltransf_2"/>
</dbReference>
<sequence length="329" mass="37897">MSPSERPQVTVGIPVFNGARFLAQALESVLAQSWRPIEVIVVDDGSTDGTPNILEKYRDRVIVYRQSNQGAAAARNRVLLEAKGEWIQYLDADDYLEPWKIERQWTECTNPDADAILSPLLEERWKGGKPLPVRQPKDEGDADPVVRWLERKNPQVAAGLWRKKSLVSIGGWNRSIRCATEDNEIYLRALQANFLFVWTPTAGAVYRADWSQGSFCHRDHAALFRTELSLLDKMTCWLQEQQQWTARRREAAAWTYFQVLREIAKDNLREAAELYRERQKRGLVYPCGPKATPSYRTLFGVLGFEGAERVCRAANLFRPLDKRLRSFRR</sequence>
<dbReference type="EC" id="2.4.-.-" evidence="2"/>
<gene>
    <name evidence="2" type="primary">epsH</name>
    <name evidence="2" type="ORF">MAMT_01792</name>
</gene>
<dbReference type="AlphaFoldDB" id="A0A5E6MEY6"/>